<evidence type="ECO:0000256" key="2">
    <source>
        <dbReference type="ARBA" id="ARBA00009864"/>
    </source>
</evidence>
<evidence type="ECO:0000256" key="6">
    <source>
        <dbReference type="ARBA" id="ARBA00035137"/>
    </source>
</evidence>
<keyword evidence="3" id="KW-0689">Ribosomal protein</keyword>
<evidence type="ECO:0000256" key="5">
    <source>
        <dbReference type="ARBA" id="ARBA00023274"/>
    </source>
</evidence>
<dbReference type="CDD" id="cd23701">
    <property type="entry name" value="At1g26750"/>
    <property type="match status" value="1"/>
</dbReference>
<gene>
    <name evidence="7" type="ORF">SLEP1_g42551</name>
</gene>
<proteinExistence type="inferred from homology"/>
<reference evidence="7 8" key="1">
    <citation type="journal article" date="2021" name="Commun. Biol.">
        <title>The genome of Shorea leprosula (Dipterocarpaceae) highlights the ecological relevance of drought in aseasonal tropical rainforests.</title>
        <authorList>
            <person name="Ng K.K.S."/>
            <person name="Kobayashi M.J."/>
            <person name="Fawcett J.A."/>
            <person name="Hatakeyama M."/>
            <person name="Paape T."/>
            <person name="Ng C.H."/>
            <person name="Ang C.C."/>
            <person name="Tnah L.H."/>
            <person name="Lee C.T."/>
            <person name="Nishiyama T."/>
            <person name="Sese J."/>
            <person name="O'Brien M.J."/>
            <person name="Copetti D."/>
            <person name="Mohd Noor M.I."/>
            <person name="Ong R.C."/>
            <person name="Putra M."/>
            <person name="Sireger I.Z."/>
            <person name="Indrioko S."/>
            <person name="Kosugi Y."/>
            <person name="Izuno A."/>
            <person name="Isagi Y."/>
            <person name="Lee S.L."/>
            <person name="Shimizu K.K."/>
        </authorList>
    </citation>
    <scope>NUCLEOTIDE SEQUENCE [LARGE SCALE GENOMIC DNA]</scope>
    <source>
        <strain evidence="7">214</strain>
    </source>
</reference>
<evidence type="ECO:0000256" key="3">
    <source>
        <dbReference type="ARBA" id="ARBA00022980"/>
    </source>
</evidence>
<comment type="subcellular location">
    <subcellularLocation>
        <location evidence="1">Mitochondrion</location>
    </subcellularLocation>
</comment>
<protein>
    <recommendedName>
        <fullName evidence="6">Small ribosomal subunit protein mS23</fullName>
    </recommendedName>
</protein>
<name>A0AAV5LAE8_9ROSI</name>
<evidence type="ECO:0000256" key="1">
    <source>
        <dbReference type="ARBA" id="ARBA00004173"/>
    </source>
</evidence>
<evidence type="ECO:0000256" key="4">
    <source>
        <dbReference type="ARBA" id="ARBA00023128"/>
    </source>
</evidence>
<keyword evidence="8" id="KW-1185">Reference proteome</keyword>
<comment type="similarity">
    <text evidence="2">Belongs to the mitochondrion-specific ribosomal protein mS23 family.</text>
</comment>
<dbReference type="InterPro" id="IPR059242">
    <property type="entry name" value="mS23_dom"/>
</dbReference>
<dbReference type="AlphaFoldDB" id="A0AAV5LAE8"/>
<evidence type="ECO:0000313" key="7">
    <source>
        <dbReference type="EMBL" id="GKV34142.1"/>
    </source>
</evidence>
<comment type="caution">
    <text evidence="7">The sequence shown here is derived from an EMBL/GenBank/DDBJ whole genome shotgun (WGS) entry which is preliminary data.</text>
</comment>
<dbReference type="Proteomes" id="UP001054252">
    <property type="component" value="Unassembled WGS sequence"/>
</dbReference>
<sequence>MSFMKGDLLTKTRKLVKGLARAEPVWLKAMEQAPPATFPRAEGKVQKISLPEDVYVQKFFRRHPESKHEDAIKIAGYNPPPARLFGLRVLELKEQGVSEEQAISVADMEYRAEKKARKKAYAQLKKVCRLQGNRIPPNPYPSAIKEIQAEEKRFVHARFFNRDILQLCEKLKEQRKAEMVGEREGSWEREGGWYD</sequence>
<accession>A0AAV5LAE8</accession>
<keyword evidence="5" id="KW-0687">Ribonucleoprotein</keyword>
<dbReference type="EMBL" id="BPVZ01000104">
    <property type="protein sequence ID" value="GKV34142.1"/>
    <property type="molecule type" value="Genomic_DNA"/>
</dbReference>
<dbReference type="PANTHER" id="PTHR35693">
    <property type="entry name" value="EXPRESSED PROTEIN"/>
    <property type="match status" value="1"/>
</dbReference>
<dbReference type="PANTHER" id="PTHR35693:SF1">
    <property type="entry name" value="EXPRESSED PROTEIN"/>
    <property type="match status" value="1"/>
</dbReference>
<keyword evidence="4" id="KW-0496">Mitochondrion</keyword>
<evidence type="ECO:0000313" key="8">
    <source>
        <dbReference type="Proteomes" id="UP001054252"/>
    </source>
</evidence>
<organism evidence="7 8">
    <name type="scientific">Rubroshorea leprosula</name>
    <dbReference type="NCBI Taxonomy" id="152421"/>
    <lineage>
        <taxon>Eukaryota</taxon>
        <taxon>Viridiplantae</taxon>
        <taxon>Streptophyta</taxon>
        <taxon>Embryophyta</taxon>
        <taxon>Tracheophyta</taxon>
        <taxon>Spermatophyta</taxon>
        <taxon>Magnoliopsida</taxon>
        <taxon>eudicotyledons</taxon>
        <taxon>Gunneridae</taxon>
        <taxon>Pentapetalae</taxon>
        <taxon>rosids</taxon>
        <taxon>malvids</taxon>
        <taxon>Malvales</taxon>
        <taxon>Dipterocarpaceae</taxon>
        <taxon>Rubroshorea</taxon>
    </lineage>
</organism>